<name>A0A1I6JYU1_9SPHN</name>
<dbReference type="InterPro" id="IPR007383">
    <property type="entry name" value="DUF445"/>
</dbReference>
<reference evidence="1 2" key="1">
    <citation type="submission" date="2016-10" db="EMBL/GenBank/DDBJ databases">
        <authorList>
            <person name="de Groot N.N."/>
        </authorList>
    </citation>
    <scope>NUCLEOTIDE SEQUENCE [LARGE SCALE GENOMIC DNA]</scope>
    <source>
        <strain evidence="1 2">S5-249</strain>
    </source>
</reference>
<dbReference type="EMBL" id="FOZG01000001">
    <property type="protein sequence ID" value="SFR84137.1"/>
    <property type="molecule type" value="Genomic_DNA"/>
</dbReference>
<organism evidence="1 2">
    <name type="scientific">Sphingomonas jatrophae</name>
    <dbReference type="NCBI Taxonomy" id="1166337"/>
    <lineage>
        <taxon>Bacteria</taxon>
        <taxon>Pseudomonadati</taxon>
        <taxon>Pseudomonadota</taxon>
        <taxon>Alphaproteobacteria</taxon>
        <taxon>Sphingomonadales</taxon>
        <taxon>Sphingomonadaceae</taxon>
        <taxon>Sphingomonas</taxon>
    </lineage>
</organism>
<dbReference type="GO" id="GO:0005886">
    <property type="term" value="C:plasma membrane"/>
    <property type="evidence" value="ECO:0007669"/>
    <property type="project" value="TreeGrafter"/>
</dbReference>
<protein>
    <submittedName>
        <fullName evidence="1">Uncharacterized membrane-anchored protein YjiN, DUF445 family</fullName>
    </submittedName>
</protein>
<proteinExistence type="predicted"/>
<dbReference type="STRING" id="1166337.SAMN05192580_1098"/>
<dbReference type="Pfam" id="PF04286">
    <property type="entry name" value="DUF445"/>
    <property type="match status" value="1"/>
</dbReference>
<dbReference type="PANTHER" id="PTHR38442">
    <property type="entry name" value="INNER MEMBRANE PROTEIN-RELATED"/>
    <property type="match status" value="1"/>
</dbReference>
<evidence type="ECO:0000313" key="1">
    <source>
        <dbReference type="EMBL" id="SFR84137.1"/>
    </source>
</evidence>
<sequence>MRRTATGLLVVMAGLFGLARWMEPAYPAWSFVRAFAEAAMVGGMADWFAVTALFRHPLGIPIPHTAIIPNNKDRIAETLARFLRENFLTPIIVSRRMQRIDVAGAVGRFLADPVPGGRLRKGAGRLLADALEALDPERLGTMVRGGLVAQLRRLEVAPLIGQALAAAMTDGRHRPIIDTMILWADRTLDANQVLIRESVAKRAGSLLRWTGLDERLANAILDALHKLLAEMAADPDHPVRAKSEEGMAELAHRLQHDPELRAKVEHAKEEILDNPAISLWWQGVWEQARAGLLRAARSPDTAVAGFIGDGLRQLGDTLQREPRLAHTINRFARRATVGITTGYGDQIVRVVSETVRRWDTETLTGRLEQTVGRDLQYIRINGTLVGGLVGLLIHTFDTLI</sequence>
<dbReference type="AlphaFoldDB" id="A0A1I6JYU1"/>
<gene>
    <name evidence="1" type="ORF">SAMN05192580_1098</name>
</gene>
<dbReference type="PANTHER" id="PTHR38442:SF1">
    <property type="entry name" value="INNER MEMBRANE PROTEIN"/>
    <property type="match status" value="1"/>
</dbReference>
<accession>A0A1I6JYU1</accession>
<evidence type="ECO:0000313" key="2">
    <source>
        <dbReference type="Proteomes" id="UP000198824"/>
    </source>
</evidence>
<dbReference type="Proteomes" id="UP000198824">
    <property type="component" value="Unassembled WGS sequence"/>
</dbReference>
<keyword evidence="2" id="KW-1185">Reference proteome</keyword>